<reference evidence="1" key="1">
    <citation type="submission" date="2024-05" db="EMBL/GenBank/DDBJ databases">
        <title>Isolation and characterization of Sporomusa carbonis sp. nov., a carboxydotrophic hydrogenogen in the genus of Sporomusa isolated from a charcoal burning pile.</title>
        <authorList>
            <person name="Boeer T."/>
            <person name="Rosenbaum F."/>
            <person name="Eysell L."/>
            <person name="Mueller V."/>
            <person name="Daniel R."/>
            <person name="Poehlein A."/>
        </authorList>
    </citation>
    <scope>NUCLEOTIDE SEQUENCE [LARGE SCALE GENOMIC DNA]</scope>
    <source>
        <strain evidence="1">DSM 10669</strain>
    </source>
</reference>
<name>A0ABZ3II19_9FIRM</name>
<accession>A0ABZ3II19</accession>
<dbReference type="RefSeq" id="WP_094606749.1">
    <property type="nucleotide sequence ID" value="NZ_CP155573.1"/>
</dbReference>
<dbReference type="InterPro" id="IPR014997">
    <property type="entry name" value="DUF1847"/>
</dbReference>
<keyword evidence="2" id="KW-1185">Reference proteome</keyword>
<dbReference type="Proteomes" id="UP000216752">
    <property type="component" value="Chromosome"/>
</dbReference>
<dbReference type="EMBL" id="CP155573">
    <property type="protein sequence ID" value="XFO65063.1"/>
    <property type="molecule type" value="Genomic_DNA"/>
</dbReference>
<evidence type="ECO:0008006" key="3">
    <source>
        <dbReference type="Google" id="ProtNLM"/>
    </source>
</evidence>
<dbReference type="Pfam" id="PF08901">
    <property type="entry name" value="DUF1847"/>
    <property type="match status" value="1"/>
</dbReference>
<evidence type="ECO:0000313" key="2">
    <source>
        <dbReference type="Proteomes" id="UP000216752"/>
    </source>
</evidence>
<protein>
    <recommendedName>
        <fullName evidence="3">Metal-binding protein</fullName>
    </recommendedName>
</protein>
<gene>
    <name evidence="1" type="ORF">SPSIL_011720</name>
</gene>
<proteinExistence type="predicted"/>
<sequence length="225" mass="24928">MAKKKDAKNLSCTDCTIYNCRSKAKKFPEFCLTTKDNEGHSIADDIEEIKQHLQGDEQDAIVARASAQVEGIFYGKLTRVEEVIEFANRIGAKKIGIATCAGLVEEAKIFANILEAKGLEYYSAICKVGAVDKAEIGVLEEHKLRPGNFEAMCNPILQARILNYQKTDLNVIIGLCVGHDSLFIKYSEALVTALVVKDRVTGHNPVAALYTAHSYHKRLLQKKEI</sequence>
<organism evidence="1 2">
    <name type="scientific">Sporomusa silvacetica DSM 10669</name>
    <dbReference type="NCBI Taxonomy" id="1123289"/>
    <lineage>
        <taxon>Bacteria</taxon>
        <taxon>Bacillati</taxon>
        <taxon>Bacillota</taxon>
        <taxon>Negativicutes</taxon>
        <taxon>Selenomonadales</taxon>
        <taxon>Sporomusaceae</taxon>
        <taxon>Sporomusa</taxon>
    </lineage>
</organism>
<evidence type="ECO:0000313" key="1">
    <source>
        <dbReference type="EMBL" id="XFO65063.1"/>
    </source>
</evidence>